<dbReference type="RefSeq" id="XP_023622191.1">
    <property type="nucleotide sequence ID" value="XM_023766423.1"/>
</dbReference>
<evidence type="ECO:0000256" key="1">
    <source>
        <dbReference type="SAM" id="MobiDB-lite"/>
    </source>
</evidence>
<evidence type="ECO:0000313" key="2">
    <source>
        <dbReference type="EMBL" id="CZT15294.1"/>
    </source>
</evidence>
<sequence>MENTTKKPPDDDETSRPTSENEDQLLCQLKTDLNTLPQELYNQIHDEVFTATSGARRIVPGGSFAIKQNNPGSTLTRAHHHFIRSSTANTHLLQVSSGTRAKYAETYFGNGAVFEFHTRGGSEGAALFRRWLASIQDSHRSLINEVKICVLPPVSYDQYKRGRWGNYFLRLLRRGIEDAFGRTFRAEVAFGRGGDYIIYRRLRN</sequence>
<evidence type="ECO:0000313" key="3">
    <source>
        <dbReference type="Proteomes" id="UP000225277"/>
    </source>
</evidence>
<accession>A0A2D3UYQ2</accession>
<organism evidence="2 3">
    <name type="scientific">Ramularia collo-cygni</name>
    <dbReference type="NCBI Taxonomy" id="112498"/>
    <lineage>
        <taxon>Eukaryota</taxon>
        <taxon>Fungi</taxon>
        <taxon>Dikarya</taxon>
        <taxon>Ascomycota</taxon>
        <taxon>Pezizomycotina</taxon>
        <taxon>Dothideomycetes</taxon>
        <taxon>Dothideomycetidae</taxon>
        <taxon>Mycosphaerellales</taxon>
        <taxon>Mycosphaerellaceae</taxon>
        <taxon>Ramularia</taxon>
    </lineage>
</organism>
<dbReference type="OrthoDB" id="3650741at2759"/>
<dbReference type="AlphaFoldDB" id="A0A2D3UYQ2"/>
<dbReference type="GeneID" id="35596456"/>
<protein>
    <submittedName>
        <fullName evidence="2">Uncharacterized protein</fullName>
    </submittedName>
</protein>
<proteinExistence type="predicted"/>
<feature type="region of interest" description="Disordered" evidence="1">
    <location>
        <begin position="1"/>
        <end position="22"/>
    </location>
</feature>
<gene>
    <name evidence="2" type="ORF">RCC_01158</name>
</gene>
<reference evidence="2 3" key="1">
    <citation type="submission" date="2016-03" db="EMBL/GenBank/DDBJ databases">
        <authorList>
            <person name="Ploux O."/>
        </authorList>
    </citation>
    <scope>NUCLEOTIDE SEQUENCE [LARGE SCALE GENOMIC DNA]</scope>
    <source>
        <strain evidence="2 3">URUG2</strain>
    </source>
</reference>
<dbReference type="Proteomes" id="UP000225277">
    <property type="component" value="Unassembled WGS sequence"/>
</dbReference>
<name>A0A2D3UYQ2_9PEZI</name>
<keyword evidence="3" id="KW-1185">Reference proteome</keyword>
<dbReference type="EMBL" id="FJUY01000001">
    <property type="protein sequence ID" value="CZT15294.1"/>
    <property type="molecule type" value="Genomic_DNA"/>
</dbReference>